<evidence type="ECO:0000256" key="1">
    <source>
        <dbReference type="SAM" id="Phobius"/>
    </source>
</evidence>
<keyword evidence="1" id="KW-0812">Transmembrane</keyword>
<name>A0A3B0QZX8_9ZZZZ</name>
<keyword evidence="1" id="KW-1133">Transmembrane helix</keyword>
<protein>
    <submittedName>
        <fullName evidence="2">Uncharacterized protein</fullName>
    </submittedName>
</protein>
<feature type="transmembrane region" description="Helical" evidence="1">
    <location>
        <begin position="12"/>
        <end position="32"/>
    </location>
</feature>
<sequence>MNWILDIPFVGSHLLTTIIFLPLVGVFLLLLVKNKNG</sequence>
<evidence type="ECO:0000313" key="2">
    <source>
        <dbReference type="EMBL" id="VAV82566.1"/>
    </source>
</evidence>
<dbReference type="EMBL" id="UOEA01000022">
    <property type="protein sequence ID" value="VAV82566.1"/>
    <property type="molecule type" value="Genomic_DNA"/>
</dbReference>
<accession>A0A3B0QZX8</accession>
<gene>
    <name evidence="2" type="ORF">MNBD_DELTA01-88</name>
</gene>
<dbReference type="AlphaFoldDB" id="A0A3B0QZX8"/>
<proteinExistence type="predicted"/>
<feature type="non-terminal residue" evidence="2">
    <location>
        <position position="37"/>
    </location>
</feature>
<organism evidence="2">
    <name type="scientific">hydrothermal vent metagenome</name>
    <dbReference type="NCBI Taxonomy" id="652676"/>
    <lineage>
        <taxon>unclassified sequences</taxon>
        <taxon>metagenomes</taxon>
        <taxon>ecological metagenomes</taxon>
    </lineage>
</organism>
<keyword evidence="1" id="KW-0472">Membrane</keyword>
<reference evidence="2" key="1">
    <citation type="submission" date="2018-06" db="EMBL/GenBank/DDBJ databases">
        <authorList>
            <person name="Zhirakovskaya E."/>
        </authorList>
    </citation>
    <scope>NUCLEOTIDE SEQUENCE</scope>
</reference>